<sequence length="561" mass="64768">MSSRRFQRSAIPERNENEDFSLIVTTFRGFLRRDKSIISGASYSDLYCVTFMIVLQKESGGWGSGDKLYSWIIGLAEEQLDEVQKQIISTLYAGDISSFYVHKIIDNVWHDYLFSILMIKDVVLYMNRVYCRDTGKKKPHDACTDLFRKKIELVFPIQVQGRLASALLLPVHVQRSSAVQVIVNKIRDLCSVSSEDSTTIQSTSFDRRNSSEIIINADIVFKDPKSGDNVCILPSVEFVIKRHITSLLCKGSMIDKFDHDKFIKRELIREGGFGLIYSAEWDERREKVILKYVKSNSNIKKFIEEVRNFNKEMRIHQMVSDHDNIIPFYGMAQDLNNQQFAMVLQYADGGSLREYLEYNKDLTWFVKLRFAQEITKGILWIHDKKITHRDLHSNNILVHQHKIKISDFGLSEMIDHNTRSFVGGIPAYMEPQLFISNEYCLDEKSDVYSLGVLMWEISSGQPPFNFKSPEQVISLITNNKREMPIYGTPIKYVSLYRECWQQDPQLRPTTKEVFSKLESIPIDSVIELTADIDSLLNGTSNLSIEDEECDDGVKELDINDL</sequence>
<dbReference type="PANTHER" id="PTHR44329">
    <property type="entry name" value="SERINE/THREONINE-PROTEIN KINASE TNNI3K-RELATED"/>
    <property type="match status" value="1"/>
</dbReference>
<reference evidence="2 3" key="1">
    <citation type="submission" date="2017-10" db="EMBL/GenBank/DDBJ databases">
        <title>Extensive intraspecific genome diversity in a model arbuscular mycorrhizal fungus.</title>
        <authorList>
            <person name="Chen E.C.H."/>
            <person name="Morin E."/>
            <person name="Baudet D."/>
            <person name="Noel J."/>
            <person name="Ndikumana S."/>
            <person name="Charron P."/>
            <person name="St-Onge C."/>
            <person name="Giorgi J."/>
            <person name="Grigoriev I.V."/>
            <person name="Roux C."/>
            <person name="Martin F.M."/>
            <person name="Corradi N."/>
        </authorList>
    </citation>
    <scope>NUCLEOTIDE SEQUENCE [LARGE SCALE GENOMIC DNA]</scope>
    <source>
        <strain evidence="2 3">A1</strain>
    </source>
</reference>
<dbReference type="InterPro" id="IPR016159">
    <property type="entry name" value="Cullin_repeat-like_dom_sf"/>
</dbReference>
<proteinExistence type="inferred from homology"/>
<dbReference type="Proteomes" id="UP000232688">
    <property type="component" value="Unassembled WGS sequence"/>
</dbReference>
<dbReference type="InterPro" id="IPR001373">
    <property type="entry name" value="Cullin_N"/>
</dbReference>
<evidence type="ECO:0000256" key="1">
    <source>
        <dbReference type="ARBA" id="ARBA00006019"/>
    </source>
</evidence>
<dbReference type="PANTHER" id="PTHR44329:SF293">
    <property type="entry name" value="MITOGEN-ACTIVATED PROTEIN KINASE KINASE KINASE"/>
    <property type="match status" value="1"/>
</dbReference>
<evidence type="ECO:0000313" key="2">
    <source>
        <dbReference type="EMBL" id="PKC62332.1"/>
    </source>
</evidence>
<reference evidence="2 3" key="2">
    <citation type="submission" date="2017-10" db="EMBL/GenBank/DDBJ databases">
        <title>Genome analyses suggest a sexual origin of heterokaryosis in a supposedly ancient asexual fungus.</title>
        <authorList>
            <person name="Corradi N."/>
            <person name="Sedzielewska K."/>
            <person name="Noel J."/>
            <person name="Charron P."/>
            <person name="Farinelli L."/>
            <person name="Marton T."/>
            <person name="Kruger M."/>
            <person name="Pelin A."/>
            <person name="Brachmann A."/>
            <person name="Corradi N."/>
        </authorList>
    </citation>
    <scope>NUCLEOTIDE SEQUENCE [LARGE SCALE GENOMIC DNA]</scope>
    <source>
        <strain evidence="2 3">A1</strain>
    </source>
</reference>
<protein>
    <submittedName>
        <fullName evidence="2">Kinase-like protein</fullName>
    </submittedName>
</protein>
<dbReference type="SUPFAM" id="SSF74788">
    <property type="entry name" value="Cullin repeat-like"/>
    <property type="match status" value="1"/>
</dbReference>
<dbReference type="SUPFAM" id="SSF56112">
    <property type="entry name" value="Protein kinase-like (PK-like)"/>
    <property type="match status" value="1"/>
</dbReference>
<comment type="caution">
    <text evidence="2">The sequence shown here is derived from an EMBL/GenBank/DDBJ whole genome shotgun (WGS) entry which is preliminary data.</text>
</comment>
<dbReference type="VEuPathDB" id="FungiDB:RhiirA1_261091"/>
<organism evidence="2 3">
    <name type="scientific">Rhizophagus irregularis</name>
    <dbReference type="NCBI Taxonomy" id="588596"/>
    <lineage>
        <taxon>Eukaryota</taxon>
        <taxon>Fungi</taxon>
        <taxon>Fungi incertae sedis</taxon>
        <taxon>Mucoromycota</taxon>
        <taxon>Glomeromycotina</taxon>
        <taxon>Glomeromycetes</taxon>
        <taxon>Glomerales</taxon>
        <taxon>Glomeraceae</taxon>
        <taxon>Rhizophagus</taxon>
    </lineage>
</organism>
<gene>
    <name evidence="2" type="ORF">RhiirA1_261091</name>
</gene>
<keyword evidence="2" id="KW-0808">Transferase</keyword>
<dbReference type="InterPro" id="IPR011009">
    <property type="entry name" value="Kinase-like_dom_sf"/>
</dbReference>
<dbReference type="PROSITE" id="PS50011">
    <property type="entry name" value="PROTEIN_KINASE_DOM"/>
    <property type="match status" value="1"/>
</dbReference>
<comment type="similarity">
    <text evidence="1">Belongs to the cullin family.</text>
</comment>
<dbReference type="GO" id="GO:0031625">
    <property type="term" value="F:ubiquitin protein ligase binding"/>
    <property type="evidence" value="ECO:0007669"/>
    <property type="project" value="InterPro"/>
</dbReference>
<dbReference type="GO" id="GO:0006511">
    <property type="term" value="P:ubiquitin-dependent protein catabolic process"/>
    <property type="evidence" value="ECO:0007669"/>
    <property type="project" value="InterPro"/>
</dbReference>
<dbReference type="Pfam" id="PF07714">
    <property type="entry name" value="PK_Tyr_Ser-Thr"/>
    <property type="match status" value="1"/>
</dbReference>
<dbReference type="Pfam" id="PF00888">
    <property type="entry name" value="Cullin"/>
    <property type="match status" value="1"/>
</dbReference>
<dbReference type="Gene3D" id="1.10.510.10">
    <property type="entry name" value="Transferase(Phosphotransferase) domain 1"/>
    <property type="match status" value="1"/>
</dbReference>
<dbReference type="EMBL" id="LLXH01000873">
    <property type="protein sequence ID" value="PKC62332.1"/>
    <property type="molecule type" value="Genomic_DNA"/>
</dbReference>
<name>A0A2I1ETJ4_9GLOM</name>
<dbReference type="OrthoDB" id="1668230at2759"/>
<keyword evidence="2" id="KW-0418">Kinase</keyword>
<dbReference type="GO" id="GO:0005524">
    <property type="term" value="F:ATP binding"/>
    <property type="evidence" value="ECO:0007669"/>
    <property type="project" value="InterPro"/>
</dbReference>
<dbReference type="PRINTS" id="PR00109">
    <property type="entry name" value="TYRKINASE"/>
</dbReference>
<dbReference type="GO" id="GO:0004674">
    <property type="term" value="F:protein serine/threonine kinase activity"/>
    <property type="evidence" value="ECO:0007669"/>
    <property type="project" value="TreeGrafter"/>
</dbReference>
<dbReference type="InterPro" id="IPR000719">
    <property type="entry name" value="Prot_kinase_dom"/>
</dbReference>
<dbReference type="InterPro" id="IPR001245">
    <property type="entry name" value="Ser-Thr/Tyr_kinase_cat_dom"/>
</dbReference>
<dbReference type="InterPro" id="IPR051681">
    <property type="entry name" value="Ser/Thr_Kinases-Pseudokinases"/>
</dbReference>
<evidence type="ECO:0000313" key="3">
    <source>
        <dbReference type="Proteomes" id="UP000232688"/>
    </source>
</evidence>
<dbReference type="Gene3D" id="1.20.1310.10">
    <property type="entry name" value="Cullin Repeats"/>
    <property type="match status" value="1"/>
</dbReference>
<dbReference type="VEuPathDB" id="FungiDB:FUN_016842"/>
<dbReference type="VEuPathDB" id="FungiDB:RhiirFUN_022154"/>
<dbReference type="AlphaFoldDB" id="A0A2I1ETJ4"/>
<accession>A0A2I1ETJ4</accession>